<dbReference type="EMBL" id="FOUY01000023">
    <property type="protein sequence ID" value="SFN87366.1"/>
    <property type="molecule type" value="Genomic_DNA"/>
</dbReference>
<dbReference type="Gene3D" id="3.40.630.190">
    <property type="entry name" value="LCP protein"/>
    <property type="match status" value="1"/>
</dbReference>
<keyword evidence="4" id="KW-1185">Reference proteome</keyword>
<dbReference type="RefSeq" id="WP_093347509.1">
    <property type="nucleotide sequence ID" value="NZ_FOUY01000023.1"/>
</dbReference>
<dbReference type="OrthoDB" id="9782542at2"/>
<accession>A0A1I5CKD0</accession>
<proteinExistence type="inferred from homology"/>
<evidence type="ECO:0000256" key="1">
    <source>
        <dbReference type="ARBA" id="ARBA00006068"/>
    </source>
</evidence>
<evidence type="ECO:0000313" key="4">
    <source>
        <dbReference type="Proteomes" id="UP000199614"/>
    </source>
</evidence>
<dbReference type="STRING" id="260086.SAMN05216207_102349"/>
<dbReference type="Pfam" id="PF03816">
    <property type="entry name" value="LytR_cpsA_psr"/>
    <property type="match status" value="1"/>
</dbReference>
<comment type="similarity">
    <text evidence="1">Belongs to the LytR/CpsA/Psr (LCP) family.</text>
</comment>
<organism evidence="3 4">
    <name type="scientific">Pseudonocardia ammonioxydans</name>
    <dbReference type="NCBI Taxonomy" id="260086"/>
    <lineage>
        <taxon>Bacteria</taxon>
        <taxon>Bacillati</taxon>
        <taxon>Actinomycetota</taxon>
        <taxon>Actinomycetes</taxon>
        <taxon>Pseudonocardiales</taxon>
        <taxon>Pseudonocardiaceae</taxon>
        <taxon>Pseudonocardia</taxon>
    </lineage>
</organism>
<evidence type="ECO:0000259" key="2">
    <source>
        <dbReference type="Pfam" id="PF03816"/>
    </source>
</evidence>
<reference evidence="3 4" key="1">
    <citation type="submission" date="2016-10" db="EMBL/GenBank/DDBJ databases">
        <authorList>
            <person name="de Groot N.N."/>
        </authorList>
    </citation>
    <scope>NUCLEOTIDE SEQUENCE [LARGE SCALE GENOMIC DNA]</scope>
    <source>
        <strain evidence="3 4">CGMCC 4.1877</strain>
    </source>
</reference>
<dbReference type="PANTHER" id="PTHR33392">
    <property type="entry name" value="POLYISOPRENYL-TEICHOIC ACID--PEPTIDOGLYCAN TEICHOIC ACID TRANSFERASE TAGU"/>
    <property type="match status" value="1"/>
</dbReference>
<evidence type="ECO:0000313" key="3">
    <source>
        <dbReference type="EMBL" id="SFN87366.1"/>
    </source>
</evidence>
<protein>
    <submittedName>
        <fullName evidence="3">Transcriptional attenuator, LytR family</fullName>
    </submittedName>
</protein>
<dbReference type="AlphaFoldDB" id="A0A1I5CKD0"/>
<dbReference type="InterPro" id="IPR050922">
    <property type="entry name" value="LytR/CpsA/Psr_CW_biosynth"/>
</dbReference>
<dbReference type="Proteomes" id="UP000199614">
    <property type="component" value="Unassembled WGS sequence"/>
</dbReference>
<dbReference type="InterPro" id="IPR004474">
    <property type="entry name" value="LytR_CpsA_psr"/>
</dbReference>
<dbReference type="PANTHER" id="PTHR33392:SF6">
    <property type="entry name" value="POLYISOPRENYL-TEICHOIC ACID--PEPTIDOGLYCAN TEICHOIC ACID TRANSFERASE TAGU"/>
    <property type="match status" value="1"/>
</dbReference>
<sequence length="343" mass="35596">MRNAVSPPPARRRGRKVLVTFLVLVLALVLLVGGAVAYLVAGIGGDVPRIPDAFRGLEATERPATFGGTTFLLVGTDSRAGEPTTGAAASPDATPGSQRADVIMLGTLAPDGESASVASIPRDSWVEVPGRGTTKINAAYAHGGAPLLIGTVEQLTGVRVDHFGVVDFAGFTSLVDSVGGIDVTVARATANDGVDFTAGQNHLDGRAALAYVRQRYDLPGGDLDRAARQQNAMKALLETVQEKATTDPAALYAFATSVGDAVSIDDSLSNTGLVQLAVDNRNLRGSDVTFVTAPVSGLGREGDQSVVYLDEERGRELWGAVRNGSVRQYADRNPAEALSGTPS</sequence>
<name>A0A1I5CKD0_PSUAM</name>
<feature type="domain" description="Cell envelope-related transcriptional attenuator" evidence="2">
    <location>
        <begin position="99"/>
        <end position="241"/>
    </location>
</feature>
<gene>
    <name evidence="3" type="ORF">SAMN05216207_102349</name>
</gene>
<dbReference type="NCBIfam" id="TIGR00350">
    <property type="entry name" value="lytR_cpsA_psr"/>
    <property type="match status" value="1"/>
</dbReference>